<reference evidence="1" key="1">
    <citation type="submission" date="2014-11" db="EMBL/GenBank/DDBJ databases">
        <authorList>
            <person name="Geib S."/>
        </authorList>
    </citation>
    <scope>NUCLEOTIDE SEQUENCE</scope>
</reference>
<name>A0A0A1X4W1_ZEUCU</name>
<accession>A0A0A1X4W1</accession>
<protein>
    <submittedName>
        <fullName evidence="1">Protein RecA</fullName>
    </submittedName>
</protein>
<sequence length="177" mass="19350">DFTRQSEKNMKFAIICTVLALAYSANTLSVGAYGFKGPIFGSASSKPQPQAELKVVVTEVASVEENFLTTVDSKSVTEVKNGDPASFIDPEFAHKPISDFAATLHPEAEAEAENYTTDVELKSEIQAEPEEPVILIDVELVHQPTNSETLAELEKPDILVKPSFLHKFPNPSIIDPY</sequence>
<proteinExistence type="predicted"/>
<organism evidence="1">
    <name type="scientific">Zeugodacus cucurbitae</name>
    <name type="common">Melon fruit fly</name>
    <name type="synonym">Bactrocera cucurbitae</name>
    <dbReference type="NCBI Taxonomy" id="28588"/>
    <lineage>
        <taxon>Eukaryota</taxon>
        <taxon>Metazoa</taxon>
        <taxon>Ecdysozoa</taxon>
        <taxon>Arthropoda</taxon>
        <taxon>Hexapoda</taxon>
        <taxon>Insecta</taxon>
        <taxon>Pterygota</taxon>
        <taxon>Neoptera</taxon>
        <taxon>Endopterygota</taxon>
        <taxon>Diptera</taxon>
        <taxon>Brachycera</taxon>
        <taxon>Muscomorpha</taxon>
        <taxon>Tephritoidea</taxon>
        <taxon>Tephritidae</taxon>
        <taxon>Zeugodacus</taxon>
        <taxon>Zeugodacus</taxon>
    </lineage>
</organism>
<evidence type="ECO:0000313" key="1">
    <source>
        <dbReference type="EMBL" id="JAD05901.1"/>
    </source>
</evidence>
<dbReference type="AlphaFoldDB" id="A0A0A1X4W1"/>
<reference evidence="1" key="2">
    <citation type="journal article" date="2015" name="Gigascience">
        <title>Reconstructing a comprehensive transcriptome assembly of a white-pupal translocated strain of the pest fruit fly Bactrocera cucurbitae.</title>
        <authorList>
            <person name="Sim S.B."/>
            <person name="Calla B."/>
            <person name="Hall B."/>
            <person name="DeRego T."/>
            <person name="Geib S.M."/>
        </authorList>
    </citation>
    <scope>NUCLEOTIDE SEQUENCE</scope>
</reference>
<gene>
    <name evidence="1" type="primary">recA_1</name>
    <name evidence="1" type="ORF">g.7107</name>
</gene>
<feature type="non-terminal residue" evidence="1">
    <location>
        <position position="1"/>
    </location>
</feature>
<dbReference type="EMBL" id="GBXI01008391">
    <property type="protein sequence ID" value="JAD05901.1"/>
    <property type="molecule type" value="Transcribed_RNA"/>
</dbReference>